<dbReference type="GO" id="GO:0097176">
    <property type="term" value="P:epoxide metabolic process"/>
    <property type="evidence" value="ECO:0007669"/>
    <property type="project" value="TreeGrafter"/>
</dbReference>
<dbReference type="GO" id="GO:0004301">
    <property type="term" value="F:epoxide hydrolase activity"/>
    <property type="evidence" value="ECO:0007669"/>
    <property type="project" value="TreeGrafter"/>
</dbReference>
<dbReference type="Gene3D" id="3.40.50.1820">
    <property type="entry name" value="alpha/beta hydrolase"/>
    <property type="match status" value="1"/>
</dbReference>
<feature type="domain" description="Epoxide hydrolase N-terminal" evidence="5">
    <location>
        <begin position="90"/>
        <end position="194"/>
    </location>
</feature>
<evidence type="ECO:0000256" key="1">
    <source>
        <dbReference type="ARBA" id="ARBA00010088"/>
    </source>
</evidence>
<protein>
    <submittedName>
        <fullName evidence="6">Pimeloyl-ACP methyl ester carboxylesterase</fullName>
    </submittedName>
</protein>
<organism evidence="6 7">
    <name type="scientific">Micromonospora violae</name>
    <dbReference type="NCBI Taxonomy" id="1278207"/>
    <lineage>
        <taxon>Bacteria</taxon>
        <taxon>Bacillati</taxon>
        <taxon>Actinomycetota</taxon>
        <taxon>Actinomycetes</taxon>
        <taxon>Micromonosporales</taxon>
        <taxon>Micromonosporaceae</taxon>
        <taxon>Micromonospora</taxon>
    </lineage>
</organism>
<comment type="caution">
    <text evidence="6">The sequence shown here is derived from an EMBL/GenBank/DDBJ whole genome shotgun (WGS) entry which is preliminary data.</text>
</comment>
<accession>A0A4Q7UIA3</accession>
<feature type="active site" description="Proton acceptor" evidence="4">
    <location>
        <position position="457"/>
    </location>
</feature>
<dbReference type="EMBL" id="SHKK01000001">
    <property type="protein sequence ID" value="RZT81182.1"/>
    <property type="molecule type" value="Genomic_DNA"/>
</dbReference>
<dbReference type="PANTHER" id="PTHR21661:SF35">
    <property type="entry name" value="EPOXIDE HYDROLASE"/>
    <property type="match status" value="1"/>
</dbReference>
<dbReference type="PIRSF" id="PIRSF001112">
    <property type="entry name" value="Epoxide_hydrolase"/>
    <property type="match status" value="1"/>
</dbReference>
<comment type="similarity">
    <text evidence="1">Belongs to the peptidase S33 family.</text>
</comment>
<keyword evidence="7" id="KW-1185">Reference proteome</keyword>
<feature type="active site" description="Nucleophile" evidence="4">
    <location>
        <position position="264"/>
    </location>
</feature>
<dbReference type="InterPro" id="IPR010497">
    <property type="entry name" value="Epoxide_hydro_N"/>
</dbReference>
<keyword evidence="3" id="KW-0378">Hydrolase</keyword>
<dbReference type="PANTHER" id="PTHR21661">
    <property type="entry name" value="EPOXIDE HYDROLASE 1-RELATED"/>
    <property type="match status" value="1"/>
</dbReference>
<reference evidence="6 7" key="1">
    <citation type="submission" date="2019-02" db="EMBL/GenBank/DDBJ databases">
        <title>Sequencing the genomes of 1000 actinobacteria strains.</title>
        <authorList>
            <person name="Klenk H.-P."/>
        </authorList>
    </citation>
    <scope>NUCLEOTIDE SEQUENCE [LARGE SCALE GENOMIC DNA]</scope>
    <source>
        <strain evidence="6 7">DSM 45888</strain>
    </source>
</reference>
<name>A0A4Q7UIA3_9ACTN</name>
<dbReference type="InterPro" id="IPR016292">
    <property type="entry name" value="Epoxide_hydrolase"/>
</dbReference>
<keyword evidence="2" id="KW-0058">Aromatic hydrocarbons catabolism</keyword>
<dbReference type="AlphaFoldDB" id="A0A4Q7UIA3"/>
<dbReference type="InterPro" id="IPR029058">
    <property type="entry name" value="AB_hydrolase_fold"/>
</dbReference>
<evidence type="ECO:0000256" key="4">
    <source>
        <dbReference type="PIRSR" id="PIRSR001112-1"/>
    </source>
</evidence>
<proteinExistence type="inferred from homology"/>
<dbReference type="PRINTS" id="PR00412">
    <property type="entry name" value="EPOXHYDRLASE"/>
</dbReference>
<evidence type="ECO:0000313" key="6">
    <source>
        <dbReference type="EMBL" id="RZT81182.1"/>
    </source>
</evidence>
<evidence type="ECO:0000256" key="2">
    <source>
        <dbReference type="ARBA" id="ARBA00022797"/>
    </source>
</evidence>
<evidence type="ECO:0000256" key="3">
    <source>
        <dbReference type="ARBA" id="ARBA00022801"/>
    </source>
</evidence>
<evidence type="ECO:0000259" key="5">
    <source>
        <dbReference type="Pfam" id="PF06441"/>
    </source>
</evidence>
<dbReference type="Proteomes" id="UP000293781">
    <property type="component" value="Unassembled WGS sequence"/>
</dbReference>
<dbReference type="Pfam" id="PF06441">
    <property type="entry name" value="EHN"/>
    <property type="match status" value="1"/>
</dbReference>
<gene>
    <name evidence="6" type="ORF">EV382_4455</name>
</gene>
<feature type="active site" description="Proton donor" evidence="4">
    <location>
        <position position="398"/>
    </location>
</feature>
<dbReference type="SUPFAM" id="SSF53474">
    <property type="entry name" value="alpha/beta-Hydrolases"/>
    <property type="match status" value="1"/>
</dbReference>
<dbReference type="InterPro" id="IPR000639">
    <property type="entry name" value="Epox_hydrolase-like"/>
</dbReference>
<sequence>MLCARRPVSSVWVRDRRLFLYGYRSALLFTAAARASWNLLPEEGLPVIGFAFWVRGSWPAVRLGECEHRRCSGASRRNLAVGKMPNDTEIRPFRLDTSEDALADLRRRIAATRWPSRELVTDRSQGVQLATMQEVARYWVTDHDWRAFETKLNALPQYTTSIDGVEIHFIHVRSQHEDALPLIMTHGWPGSVVELLGVVGPLTDPTAHGGSPEDAFHLVLPSLPGYGFSGEPTEPGWDSNRMARAWAVLMQRLGYSRYVAQGGDVGAAVTDAMGRQGPEGLLGIHVNLLAGAIGIKDQLPAESAQERAALDALNLFAKDGFGYFLEQSTRPQTIGYSLLDSPVGLAAWMFDHDTDSYYKMSRAFVDGATTGGLTRESIVDNVTLYWLTATGASSARWYWELGRFQAAAMASGQAPPPVAVPVGFTTFPGEIWAAPRSWAEAVYPGLTYFNEADRGGHFAAWEEPELFAAEVRAAFRPLR</sequence>
<evidence type="ECO:0000313" key="7">
    <source>
        <dbReference type="Proteomes" id="UP000293781"/>
    </source>
</evidence>